<evidence type="ECO:0000256" key="5">
    <source>
        <dbReference type="ARBA" id="ARBA00022723"/>
    </source>
</evidence>
<proteinExistence type="predicted"/>
<dbReference type="CDD" id="cd09274">
    <property type="entry name" value="RNase_HI_RT_Ty3"/>
    <property type="match status" value="1"/>
</dbReference>
<evidence type="ECO:0000256" key="2">
    <source>
        <dbReference type="ARBA" id="ARBA00022679"/>
    </source>
</evidence>
<keyword evidence="8" id="KW-0378">Hydrolase</keyword>
<keyword evidence="7" id="KW-0255">Endonuclease</keyword>
<dbReference type="PROSITE" id="PS50878">
    <property type="entry name" value="RT_POL"/>
    <property type="match status" value="1"/>
</dbReference>
<dbReference type="GO" id="GO:0046872">
    <property type="term" value="F:metal ion binding"/>
    <property type="evidence" value="ECO:0007669"/>
    <property type="project" value="UniProtKB-KW"/>
</dbReference>
<keyword evidence="20" id="KW-1185">Reference proteome</keyword>
<dbReference type="InterPro" id="IPR005162">
    <property type="entry name" value="Retrotrans_gag_dom"/>
</dbReference>
<dbReference type="Pfam" id="PF03732">
    <property type="entry name" value="Retrotrans_gag"/>
    <property type="match status" value="1"/>
</dbReference>
<evidence type="ECO:0000256" key="3">
    <source>
        <dbReference type="ARBA" id="ARBA00022695"/>
    </source>
</evidence>
<dbReference type="PROSITE" id="PS50013">
    <property type="entry name" value="CHROMO_2"/>
    <property type="match status" value="1"/>
</dbReference>
<dbReference type="Gene3D" id="3.30.70.270">
    <property type="match status" value="2"/>
</dbReference>
<dbReference type="InterPro" id="IPR000477">
    <property type="entry name" value="RT_dom"/>
</dbReference>
<gene>
    <name evidence="19" type="ORF">U9M48_017555</name>
</gene>
<dbReference type="GO" id="GO:0015074">
    <property type="term" value="P:DNA integration"/>
    <property type="evidence" value="ECO:0007669"/>
    <property type="project" value="UniProtKB-KW"/>
</dbReference>
<dbReference type="Pfam" id="PF17919">
    <property type="entry name" value="RT_RNaseH_2"/>
    <property type="match status" value="1"/>
</dbReference>
<dbReference type="EMBL" id="CP144748">
    <property type="protein sequence ID" value="WVZ68636.1"/>
    <property type="molecule type" value="Genomic_DNA"/>
</dbReference>
<sequence>MMTMMTTIDPPPPQDFRPQIRRQGRPTAVVDPVRPILPFPPHNGGGEGPARLYAHGRRRSSLVLPMEKEFGIVSWPHFSDFVNMRFGPPIRSNSLGELKELRRTGTVEEYQRQFLALLCRCDNLRPRHQIDLFTAGLGQPLGSDVEMQRPSNLQTAMSLARAYERRHQEAALAAAASTGRAPTRARPAAAGLTPAAAPLAKPDGAQKSLFRRPSPEELAEKRRKGECYFCTEQFGPDHKCATKGVFLLELDDGATEEEAANDLGISLHALTGISTAKTMQLRVRLGDTDLLALVDSGSTHTFLDDATARRLGLHITPRPGLSPGICSDAQMTIQGEVFDTTCYVLALDGFDLVLGVQWLATLGPIVWDFAALSMEFWRDGHVVRWHGVDTCSPALRAVGQPQCLLETLLAGFEDVFAVPTTLPPVCPHDHCIHLLPGTAPIAVGPYRYPQLLKDEIERQCSDMLAQGIIRTTTSPFSSPVLLVKKHDGSWRFCVDYRTLNDKKVKDKFPIPVVDELIDELKGARYFTKLDLRSGYHQVRMHPDDIAKTAFRTHHGHFEFLVMPFGLTNAPATFQALMNDILHAYIRRFVLVFFDDILIYSSSWAEHLQHVKAILQLLRSHGLFLKRSKCFFGESFVAYLGHIISAARVAKDPSKVAAVEAWPRPRTARALRGFLRLTNYYRKFITGYGGVARPLTALLKGEAFSWTPEADQAFLDLKRALVSAPLLQLPDFSARFFVDCDASGSGFGAVLHQGDGAIAFFSRPVAPQHAKLPAYERELIGLVKAVRYWRPYLWGRPFTVRTDHWSLKFILDQRLTTIPQHTWVSKLFGYDITVEHRPGKQNIVADALSRRDEEPSLAITCSGWSTLRSLREELAFSPQALAVRAQIAAGTAPPGWTDVDGLLLFKGHAFVPDDSVLWPQLLAAAHEMGHEGAEKTLHRFRASFYSRRAHRLVREFVRGCVVCQQNKTEHLHPAGLLQPLPVPSEVWTDISMDFVEGFPKVGGKSVVLTVVDRFSKYGHFIPLGHPYSASSVARAFFDGSMAFPAPLSPTVIRCSPVIFGPSCFVSRVSSYFSVRHFTRKRMANPKSPTELLLCICGALQVTDLALGYSGFHGPNFATILLISRRCKLLRFVWFMVRILPAWCSEIRERLLLAQDTMKLHSNKQRRDLSFAIGDWVWLRLHHRHASAIITAGASKLGPRFYGPYQITERIGEVAYRLKLPDKAKIHDVFHVALLKQFTGTPPSSVVPLPPVHHGRVLPQPQKVLRARLNRSVWEVLVQWLGRPASEATWEQLESFTTTYPEMQLADELFVGEGGSVVDAFVGRAYRRRKSKSG</sequence>
<keyword evidence="5" id="KW-0479">Metal-binding</keyword>
<reference evidence="19 20" key="1">
    <citation type="submission" date="2024-02" db="EMBL/GenBank/DDBJ databases">
        <title>High-quality chromosome-scale genome assembly of Pensacola bahiagrass (Paspalum notatum Flugge var. saurae).</title>
        <authorList>
            <person name="Vega J.M."/>
            <person name="Podio M."/>
            <person name="Orjuela J."/>
            <person name="Siena L.A."/>
            <person name="Pessino S.C."/>
            <person name="Combes M.C."/>
            <person name="Mariac C."/>
            <person name="Albertini E."/>
            <person name="Pupilli F."/>
            <person name="Ortiz J.P.A."/>
            <person name="Leblanc O."/>
        </authorList>
    </citation>
    <scope>NUCLEOTIDE SEQUENCE [LARGE SCALE GENOMIC DNA]</scope>
    <source>
        <strain evidence="19">R1</strain>
        <tissue evidence="19">Leaf</tissue>
    </source>
</reference>
<dbReference type="SUPFAM" id="SSF54160">
    <property type="entry name" value="Chromo domain-like"/>
    <property type="match status" value="1"/>
</dbReference>
<accession>A0AAQ3WNY8</accession>
<dbReference type="FunFam" id="3.10.10.10:FF:000007">
    <property type="entry name" value="Retrovirus-related Pol polyprotein from transposon 17.6-like Protein"/>
    <property type="match status" value="1"/>
</dbReference>
<dbReference type="InterPro" id="IPR016197">
    <property type="entry name" value="Chromo-like_dom_sf"/>
</dbReference>
<evidence type="ECO:0000256" key="15">
    <source>
        <dbReference type="ARBA" id="ARBA00023268"/>
    </source>
</evidence>
<dbReference type="Gene3D" id="2.40.70.10">
    <property type="entry name" value="Acid Proteases"/>
    <property type="match status" value="1"/>
</dbReference>
<dbReference type="SUPFAM" id="SSF53098">
    <property type="entry name" value="Ribonuclease H-like"/>
    <property type="match status" value="1"/>
</dbReference>
<protein>
    <recommendedName>
        <fullName evidence="21">Reverse transcriptase</fullName>
    </recommendedName>
</protein>
<dbReference type="GO" id="GO:0003964">
    <property type="term" value="F:RNA-directed DNA polymerase activity"/>
    <property type="evidence" value="ECO:0007669"/>
    <property type="project" value="UniProtKB-KW"/>
</dbReference>
<evidence type="ECO:0000259" key="18">
    <source>
        <dbReference type="PROSITE" id="PS50878"/>
    </source>
</evidence>
<dbReference type="PANTHER" id="PTHR37984">
    <property type="entry name" value="PROTEIN CBG26694"/>
    <property type="match status" value="1"/>
</dbReference>
<organism evidence="19 20">
    <name type="scientific">Paspalum notatum var. saurae</name>
    <dbReference type="NCBI Taxonomy" id="547442"/>
    <lineage>
        <taxon>Eukaryota</taxon>
        <taxon>Viridiplantae</taxon>
        <taxon>Streptophyta</taxon>
        <taxon>Embryophyta</taxon>
        <taxon>Tracheophyta</taxon>
        <taxon>Spermatophyta</taxon>
        <taxon>Magnoliopsida</taxon>
        <taxon>Liliopsida</taxon>
        <taxon>Poales</taxon>
        <taxon>Poaceae</taxon>
        <taxon>PACMAD clade</taxon>
        <taxon>Panicoideae</taxon>
        <taxon>Andropogonodae</taxon>
        <taxon>Paspaleae</taxon>
        <taxon>Paspalinae</taxon>
        <taxon>Paspalum</taxon>
    </lineage>
</organism>
<dbReference type="SUPFAM" id="SSF56672">
    <property type="entry name" value="DNA/RNA polymerases"/>
    <property type="match status" value="1"/>
</dbReference>
<dbReference type="CDD" id="cd01647">
    <property type="entry name" value="RT_LTR"/>
    <property type="match status" value="1"/>
</dbReference>
<dbReference type="Pfam" id="PF24626">
    <property type="entry name" value="SH3_Tf2-1"/>
    <property type="match status" value="1"/>
</dbReference>
<dbReference type="GO" id="GO:0004519">
    <property type="term" value="F:endonuclease activity"/>
    <property type="evidence" value="ECO:0007669"/>
    <property type="project" value="UniProtKB-KW"/>
</dbReference>
<keyword evidence="13" id="KW-0238">DNA-binding</keyword>
<dbReference type="InterPro" id="IPR043128">
    <property type="entry name" value="Rev_trsase/Diguanyl_cyclase"/>
</dbReference>
<evidence type="ECO:0000256" key="7">
    <source>
        <dbReference type="ARBA" id="ARBA00022759"/>
    </source>
</evidence>
<evidence type="ECO:0000256" key="16">
    <source>
        <dbReference type="SAM" id="MobiDB-lite"/>
    </source>
</evidence>
<evidence type="ECO:0000256" key="8">
    <source>
        <dbReference type="ARBA" id="ARBA00022801"/>
    </source>
</evidence>
<dbReference type="Gene3D" id="1.10.340.70">
    <property type="match status" value="1"/>
</dbReference>
<dbReference type="InterPro" id="IPR041588">
    <property type="entry name" value="Integrase_H2C2"/>
</dbReference>
<dbReference type="InterPro" id="IPR021109">
    <property type="entry name" value="Peptidase_aspartic_dom_sf"/>
</dbReference>
<evidence type="ECO:0000256" key="11">
    <source>
        <dbReference type="ARBA" id="ARBA00022918"/>
    </source>
</evidence>
<evidence type="ECO:0000313" key="20">
    <source>
        <dbReference type="Proteomes" id="UP001341281"/>
    </source>
</evidence>
<keyword evidence="4" id="KW-0540">Nuclease</keyword>
<keyword evidence="1" id="KW-0645">Protease</keyword>
<dbReference type="GO" id="GO:0006310">
    <property type="term" value="P:DNA recombination"/>
    <property type="evidence" value="ECO:0007669"/>
    <property type="project" value="UniProtKB-KW"/>
</dbReference>
<keyword evidence="3" id="KW-0548">Nucleotidyltransferase</keyword>
<keyword evidence="11" id="KW-0695">RNA-directed DNA polymerase</keyword>
<evidence type="ECO:0000256" key="12">
    <source>
        <dbReference type="ARBA" id="ARBA00022932"/>
    </source>
</evidence>
<dbReference type="CDD" id="cd00303">
    <property type="entry name" value="retropepsin_like"/>
    <property type="match status" value="1"/>
</dbReference>
<evidence type="ECO:0000313" key="19">
    <source>
        <dbReference type="EMBL" id="WVZ68636.1"/>
    </source>
</evidence>
<feature type="region of interest" description="Disordered" evidence="16">
    <location>
        <begin position="175"/>
        <end position="198"/>
    </location>
</feature>
<dbReference type="SUPFAM" id="SSF50630">
    <property type="entry name" value="Acid proteases"/>
    <property type="match status" value="1"/>
</dbReference>
<keyword evidence="15" id="KW-0511">Multifunctional enzyme</keyword>
<dbReference type="GO" id="GO:0004190">
    <property type="term" value="F:aspartic-type endopeptidase activity"/>
    <property type="evidence" value="ECO:0007669"/>
    <property type="project" value="UniProtKB-KW"/>
</dbReference>
<evidence type="ECO:0000256" key="13">
    <source>
        <dbReference type="ARBA" id="ARBA00023125"/>
    </source>
</evidence>
<evidence type="ECO:0000259" key="17">
    <source>
        <dbReference type="PROSITE" id="PS50013"/>
    </source>
</evidence>
<feature type="domain" description="Chromo" evidence="17">
    <location>
        <begin position="1257"/>
        <end position="1301"/>
    </location>
</feature>
<name>A0AAQ3WNY8_PASNO</name>
<dbReference type="InterPro" id="IPR000953">
    <property type="entry name" value="Chromo/chromo_shadow_dom"/>
</dbReference>
<evidence type="ECO:0000256" key="10">
    <source>
        <dbReference type="ARBA" id="ARBA00022908"/>
    </source>
</evidence>
<dbReference type="PANTHER" id="PTHR37984:SF5">
    <property type="entry name" value="PROTEIN NYNRIN-LIKE"/>
    <property type="match status" value="1"/>
</dbReference>
<dbReference type="InterPro" id="IPR050951">
    <property type="entry name" value="Retrovirus_Pol_polyprotein"/>
</dbReference>
<dbReference type="InterPro" id="IPR012337">
    <property type="entry name" value="RNaseH-like_sf"/>
</dbReference>
<dbReference type="GO" id="GO:0003677">
    <property type="term" value="F:DNA binding"/>
    <property type="evidence" value="ECO:0007669"/>
    <property type="project" value="UniProtKB-KW"/>
</dbReference>
<evidence type="ECO:0000256" key="1">
    <source>
        <dbReference type="ARBA" id="ARBA00022670"/>
    </source>
</evidence>
<dbReference type="GO" id="GO:0006508">
    <property type="term" value="P:proteolysis"/>
    <property type="evidence" value="ECO:0007669"/>
    <property type="project" value="UniProtKB-KW"/>
</dbReference>
<dbReference type="GO" id="GO:0003887">
    <property type="term" value="F:DNA-directed DNA polymerase activity"/>
    <property type="evidence" value="ECO:0007669"/>
    <property type="project" value="UniProtKB-KW"/>
</dbReference>
<dbReference type="InterPro" id="IPR036397">
    <property type="entry name" value="RNaseH_sf"/>
</dbReference>
<keyword evidence="10" id="KW-0229">DNA integration</keyword>
<keyword evidence="6" id="KW-0064">Aspartyl protease</keyword>
<dbReference type="Gene3D" id="3.30.420.10">
    <property type="entry name" value="Ribonuclease H-like superfamily/Ribonuclease H"/>
    <property type="match status" value="1"/>
</dbReference>
<evidence type="ECO:0008006" key="21">
    <source>
        <dbReference type="Google" id="ProtNLM"/>
    </source>
</evidence>
<dbReference type="Pfam" id="PF17921">
    <property type="entry name" value="Integrase_H2C2"/>
    <property type="match status" value="1"/>
</dbReference>
<evidence type="ECO:0000256" key="14">
    <source>
        <dbReference type="ARBA" id="ARBA00023172"/>
    </source>
</evidence>
<dbReference type="Proteomes" id="UP001341281">
    <property type="component" value="Chromosome 04"/>
</dbReference>
<evidence type="ECO:0000256" key="4">
    <source>
        <dbReference type="ARBA" id="ARBA00022722"/>
    </source>
</evidence>
<keyword evidence="12" id="KW-0239">DNA-directed DNA polymerase</keyword>
<keyword evidence="2" id="KW-0808">Transferase</keyword>
<evidence type="ECO:0000256" key="9">
    <source>
        <dbReference type="ARBA" id="ARBA00022842"/>
    </source>
</evidence>
<evidence type="ECO:0000256" key="6">
    <source>
        <dbReference type="ARBA" id="ARBA00022750"/>
    </source>
</evidence>
<dbReference type="Pfam" id="PF00078">
    <property type="entry name" value="RVT_1"/>
    <property type="match status" value="1"/>
</dbReference>
<dbReference type="Gene3D" id="3.10.10.10">
    <property type="entry name" value="HIV Type 1 Reverse Transcriptase, subunit A, domain 1"/>
    <property type="match status" value="1"/>
</dbReference>
<dbReference type="InterPro" id="IPR056924">
    <property type="entry name" value="SH3_Tf2-1"/>
</dbReference>
<keyword evidence="9" id="KW-0460">Magnesium</keyword>
<keyword evidence="14" id="KW-0233">DNA recombination</keyword>
<dbReference type="FunFam" id="3.30.70.270:FF:000020">
    <property type="entry name" value="Transposon Tf2-6 polyprotein-like Protein"/>
    <property type="match status" value="1"/>
</dbReference>
<dbReference type="InterPro" id="IPR041577">
    <property type="entry name" value="RT_RNaseH_2"/>
</dbReference>
<dbReference type="InterPro" id="IPR043502">
    <property type="entry name" value="DNA/RNA_pol_sf"/>
</dbReference>
<feature type="domain" description="Reverse transcriptase" evidence="18">
    <location>
        <begin position="464"/>
        <end position="643"/>
    </location>
</feature>